<dbReference type="OrthoDB" id="1097396at2"/>
<dbReference type="Gene3D" id="2.60.40.2030">
    <property type="match status" value="1"/>
</dbReference>
<accession>A0A1M5X174</accession>
<organism evidence="1 2">
    <name type="scientific">Chryseolinea serpens</name>
    <dbReference type="NCBI Taxonomy" id="947013"/>
    <lineage>
        <taxon>Bacteria</taxon>
        <taxon>Pseudomonadati</taxon>
        <taxon>Bacteroidota</taxon>
        <taxon>Cytophagia</taxon>
        <taxon>Cytophagales</taxon>
        <taxon>Fulvivirgaceae</taxon>
        <taxon>Chryseolinea</taxon>
    </lineage>
</organism>
<reference evidence="1 2" key="1">
    <citation type="submission" date="2016-11" db="EMBL/GenBank/DDBJ databases">
        <authorList>
            <person name="Jaros S."/>
            <person name="Januszkiewicz K."/>
            <person name="Wedrychowicz H."/>
        </authorList>
    </citation>
    <scope>NUCLEOTIDE SEQUENCE [LARGE SCALE GENOMIC DNA]</scope>
    <source>
        <strain evidence="1 2">DSM 24574</strain>
    </source>
</reference>
<dbReference type="AlphaFoldDB" id="A0A1M5X174"/>
<dbReference type="STRING" id="947013.SAMN04488109_6232"/>
<dbReference type="RefSeq" id="WP_073142380.1">
    <property type="nucleotide sequence ID" value="NZ_FQWQ01000005.1"/>
</dbReference>
<dbReference type="EMBL" id="FQWQ01000005">
    <property type="protein sequence ID" value="SHH93655.1"/>
    <property type="molecule type" value="Genomic_DNA"/>
</dbReference>
<dbReference type="Proteomes" id="UP000184212">
    <property type="component" value="Unassembled WGS sequence"/>
</dbReference>
<evidence type="ECO:0000313" key="2">
    <source>
        <dbReference type="Proteomes" id="UP000184212"/>
    </source>
</evidence>
<gene>
    <name evidence="1" type="ORF">SAMN04488109_6232</name>
</gene>
<evidence type="ECO:0008006" key="3">
    <source>
        <dbReference type="Google" id="ProtNLM"/>
    </source>
</evidence>
<sequence length="271" mass="28767">MKKLLSIFSLSLLLLIASCRDESYGPTTYEYATIDTSDIPESVTEDSDETVTIPVLYGGTLSNATAFTINYKIEGGTYGADYVVVGGSSATGSVSIPAGTTGDKAIGLIEIVPVADLKKEPNVELTITLVDASNGLSLGFPGAKSYTFTVEDDDCDYVEANFIGTAAGREFYDDGSTYPTDPDAPGYDVGFTSTGTNEFEMDNFWGSSYHVSFTIDPTTFVVTVPGQDIEDGFHVDGTGTVSTCGKTITITMNMDGPGYTGTFKNVYTFPE</sequence>
<evidence type="ECO:0000313" key="1">
    <source>
        <dbReference type="EMBL" id="SHH93655.1"/>
    </source>
</evidence>
<dbReference type="PROSITE" id="PS51257">
    <property type="entry name" value="PROKAR_LIPOPROTEIN"/>
    <property type="match status" value="1"/>
</dbReference>
<dbReference type="InterPro" id="IPR038081">
    <property type="entry name" value="CalX-like_sf"/>
</dbReference>
<dbReference type="SUPFAM" id="SSF141072">
    <property type="entry name" value="CalX-like"/>
    <property type="match status" value="1"/>
</dbReference>
<name>A0A1M5X174_9BACT</name>
<protein>
    <recommendedName>
        <fullName evidence="3">Calx-beta domain-containing protein</fullName>
    </recommendedName>
</protein>
<proteinExistence type="predicted"/>
<keyword evidence="2" id="KW-1185">Reference proteome</keyword>